<dbReference type="Proteomes" id="UP001589785">
    <property type="component" value="Unassembled WGS sequence"/>
</dbReference>
<reference evidence="7 8" key="1">
    <citation type="submission" date="2024-09" db="EMBL/GenBank/DDBJ databases">
        <authorList>
            <person name="Sun Q."/>
            <person name="Mori K."/>
        </authorList>
    </citation>
    <scope>NUCLEOTIDE SEQUENCE [LARGE SCALE GENOMIC DNA]</scope>
    <source>
        <strain evidence="7 8">CCM 7224</strain>
    </source>
</reference>
<keyword evidence="2 5" id="KW-0812">Transmembrane</keyword>
<feature type="transmembrane region" description="Helical" evidence="5">
    <location>
        <begin position="12"/>
        <end position="30"/>
    </location>
</feature>
<feature type="transmembrane region" description="Helical" evidence="5">
    <location>
        <begin position="88"/>
        <end position="111"/>
    </location>
</feature>
<proteinExistence type="predicted"/>
<sequence length="182" mass="21534">MIQFSTWEWIRAAGFSSYFLLFLSVCLGIIQNASMISRNVRHVLFQAHQMMGWFAFLLAFFHGFLLYFDDYQPFSIQEIFIPFLSRYQPFFTGLGIVAFYSMFFIFITSDFMKKIGRNIWKTVHYLIFPSFILVSIHGIFIGTDSKETWAQYVYISAVVCFFVLIVYRFFYKATPKSNRSRG</sequence>
<feature type="transmembrane region" description="Helical" evidence="5">
    <location>
        <begin position="123"/>
        <end position="143"/>
    </location>
</feature>
<protein>
    <submittedName>
        <fullName evidence="7">Ferric reductase-like transmembrane domain-containing protein</fullName>
    </submittedName>
</protein>
<dbReference type="Pfam" id="PF01794">
    <property type="entry name" value="Ferric_reduct"/>
    <property type="match status" value="1"/>
</dbReference>
<evidence type="ECO:0000313" key="7">
    <source>
        <dbReference type="EMBL" id="MFC0297571.1"/>
    </source>
</evidence>
<dbReference type="InterPro" id="IPR013130">
    <property type="entry name" value="Fe3_Rdtase_TM_dom"/>
</dbReference>
<gene>
    <name evidence="7" type="ORF">ACFFHQ_09045</name>
</gene>
<keyword evidence="4 5" id="KW-0472">Membrane</keyword>
<evidence type="ECO:0000256" key="5">
    <source>
        <dbReference type="SAM" id="Phobius"/>
    </source>
</evidence>
<dbReference type="EMBL" id="JBHLVN010000040">
    <property type="protein sequence ID" value="MFC0297571.1"/>
    <property type="molecule type" value="Genomic_DNA"/>
</dbReference>
<evidence type="ECO:0000256" key="1">
    <source>
        <dbReference type="ARBA" id="ARBA00004141"/>
    </source>
</evidence>
<accession>A0ABV6GSV5</accession>
<dbReference type="RefSeq" id="WP_066233439.1">
    <property type="nucleotide sequence ID" value="NZ_JBHLVN010000040.1"/>
</dbReference>
<evidence type="ECO:0000256" key="2">
    <source>
        <dbReference type="ARBA" id="ARBA00022692"/>
    </source>
</evidence>
<evidence type="ECO:0000256" key="4">
    <source>
        <dbReference type="ARBA" id="ARBA00023136"/>
    </source>
</evidence>
<comment type="caution">
    <text evidence="7">The sequence shown here is derived from an EMBL/GenBank/DDBJ whole genome shotgun (WGS) entry which is preliminary data.</text>
</comment>
<organism evidence="7 8">
    <name type="scientific">Geobacillus jurassicus</name>
    <dbReference type="NCBI Taxonomy" id="235932"/>
    <lineage>
        <taxon>Bacteria</taxon>
        <taxon>Bacillati</taxon>
        <taxon>Bacillota</taxon>
        <taxon>Bacilli</taxon>
        <taxon>Bacillales</taxon>
        <taxon>Anoxybacillaceae</taxon>
        <taxon>Geobacillus</taxon>
    </lineage>
</organism>
<keyword evidence="3 5" id="KW-1133">Transmembrane helix</keyword>
<keyword evidence="8" id="KW-1185">Reference proteome</keyword>
<feature type="transmembrane region" description="Helical" evidence="5">
    <location>
        <begin position="50"/>
        <end position="68"/>
    </location>
</feature>
<feature type="domain" description="Ferric oxidoreductase" evidence="6">
    <location>
        <begin position="13"/>
        <end position="133"/>
    </location>
</feature>
<evidence type="ECO:0000313" key="8">
    <source>
        <dbReference type="Proteomes" id="UP001589785"/>
    </source>
</evidence>
<evidence type="ECO:0000256" key="3">
    <source>
        <dbReference type="ARBA" id="ARBA00022989"/>
    </source>
</evidence>
<comment type="subcellular location">
    <subcellularLocation>
        <location evidence="1">Membrane</location>
        <topology evidence="1">Multi-pass membrane protein</topology>
    </subcellularLocation>
</comment>
<evidence type="ECO:0000259" key="6">
    <source>
        <dbReference type="Pfam" id="PF01794"/>
    </source>
</evidence>
<name>A0ABV6GSV5_9BACL</name>
<feature type="transmembrane region" description="Helical" evidence="5">
    <location>
        <begin position="149"/>
        <end position="171"/>
    </location>
</feature>